<protein>
    <submittedName>
        <fullName evidence="8">1-Acylglycerol-3-Phosphocholine Acyltransferase</fullName>
    </submittedName>
</protein>
<evidence type="ECO:0000313" key="9">
    <source>
        <dbReference type="Proteomes" id="UP000054558"/>
    </source>
</evidence>
<dbReference type="OrthoDB" id="286734at2759"/>
<evidence type="ECO:0000256" key="4">
    <source>
        <dbReference type="ARBA" id="ARBA00022989"/>
    </source>
</evidence>
<dbReference type="InterPro" id="IPR049941">
    <property type="entry name" value="LPLAT_7/PORCN-like"/>
</dbReference>
<accession>A0A1Y1HQA1</accession>
<evidence type="ECO:0000256" key="3">
    <source>
        <dbReference type="ARBA" id="ARBA00022692"/>
    </source>
</evidence>
<proteinExistence type="predicted"/>
<evidence type="ECO:0000313" key="8">
    <source>
        <dbReference type="EMBL" id="GAQ79379.1"/>
    </source>
</evidence>
<keyword evidence="3 7" id="KW-0812">Transmembrane</keyword>
<reference evidence="8 9" key="1">
    <citation type="journal article" date="2014" name="Nat. Commun.">
        <title>Klebsormidium flaccidum genome reveals primary factors for plant terrestrial adaptation.</title>
        <authorList>
            <person name="Hori K."/>
            <person name="Maruyama F."/>
            <person name="Fujisawa T."/>
            <person name="Togashi T."/>
            <person name="Yamamoto N."/>
            <person name="Seo M."/>
            <person name="Sato S."/>
            <person name="Yamada T."/>
            <person name="Mori H."/>
            <person name="Tajima N."/>
            <person name="Moriyama T."/>
            <person name="Ikeuchi M."/>
            <person name="Watanabe M."/>
            <person name="Wada H."/>
            <person name="Kobayashi K."/>
            <person name="Saito M."/>
            <person name="Masuda T."/>
            <person name="Sasaki-Sekimoto Y."/>
            <person name="Mashiguchi K."/>
            <person name="Awai K."/>
            <person name="Shimojima M."/>
            <person name="Masuda S."/>
            <person name="Iwai M."/>
            <person name="Nobusawa T."/>
            <person name="Narise T."/>
            <person name="Kondo S."/>
            <person name="Saito H."/>
            <person name="Sato R."/>
            <person name="Murakawa M."/>
            <person name="Ihara Y."/>
            <person name="Oshima-Yamada Y."/>
            <person name="Ohtaka K."/>
            <person name="Satoh M."/>
            <person name="Sonobe K."/>
            <person name="Ishii M."/>
            <person name="Ohtani R."/>
            <person name="Kanamori-Sato M."/>
            <person name="Honoki R."/>
            <person name="Miyazaki D."/>
            <person name="Mochizuki H."/>
            <person name="Umetsu J."/>
            <person name="Higashi K."/>
            <person name="Shibata D."/>
            <person name="Kamiya Y."/>
            <person name="Sato N."/>
            <person name="Nakamura Y."/>
            <person name="Tabata S."/>
            <person name="Ida S."/>
            <person name="Kurokawa K."/>
            <person name="Ohta H."/>
        </authorList>
    </citation>
    <scope>NUCLEOTIDE SEQUENCE [LARGE SCALE GENOMIC DNA]</scope>
    <source>
        <strain evidence="8 9">NIES-2285</strain>
    </source>
</reference>
<comment type="subcellular location">
    <subcellularLocation>
        <location evidence="1">Membrane</location>
        <topology evidence="1">Multi-pass membrane protein</topology>
    </subcellularLocation>
</comment>
<keyword evidence="2 8" id="KW-0808">Transferase</keyword>
<dbReference type="GO" id="GO:0016746">
    <property type="term" value="F:acyltransferase activity"/>
    <property type="evidence" value="ECO:0000318"/>
    <property type="project" value="GO_Central"/>
</dbReference>
<feature type="transmembrane region" description="Helical" evidence="7">
    <location>
        <begin position="349"/>
        <end position="367"/>
    </location>
</feature>
<keyword evidence="9" id="KW-1185">Reference proteome</keyword>
<dbReference type="Pfam" id="PF03062">
    <property type="entry name" value="MBOAT"/>
    <property type="match status" value="1"/>
</dbReference>
<keyword evidence="6 8" id="KW-0012">Acyltransferase</keyword>
<feature type="transmembrane region" description="Helical" evidence="7">
    <location>
        <begin position="7"/>
        <end position="27"/>
    </location>
</feature>
<evidence type="ECO:0000256" key="6">
    <source>
        <dbReference type="ARBA" id="ARBA00023315"/>
    </source>
</evidence>
<dbReference type="GO" id="GO:0008654">
    <property type="term" value="P:phospholipid biosynthetic process"/>
    <property type="evidence" value="ECO:0000318"/>
    <property type="project" value="GO_Central"/>
</dbReference>
<keyword evidence="4 7" id="KW-1133">Transmembrane helix</keyword>
<name>A0A1Y1HQA1_KLENI</name>
<dbReference type="PANTHER" id="PTHR13906">
    <property type="entry name" value="PORCUPINE"/>
    <property type="match status" value="1"/>
</dbReference>
<gene>
    <name evidence="8" type="ORF">KFL_000290290</name>
</gene>
<organism evidence="8 9">
    <name type="scientific">Klebsormidium nitens</name>
    <name type="common">Green alga</name>
    <name type="synonym">Ulothrix nitens</name>
    <dbReference type="NCBI Taxonomy" id="105231"/>
    <lineage>
        <taxon>Eukaryota</taxon>
        <taxon>Viridiplantae</taxon>
        <taxon>Streptophyta</taxon>
        <taxon>Klebsormidiophyceae</taxon>
        <taxon>Klebsormidiales</taxon>
        <taxon>Klebsormidiaceae</taxon>
        <taxon>Klebsormidium</taxon>
    </lineage>
</organism>
<evidence type="ECO:0000256" key="7">
    <source>
        <dbReference type="SAM" id="Phobius"/>
    </source>
</evidence>
<dbReference type="STRING" id="105231.A0A1Y1HQA1"/>
<dbReference type="InterPro" id="IPR004299">
    <property type="entry name" value="MBOAT_fam"/>
</dbReference>
<dbReference type="GO" id="GO:0016020">
    <property type="term" value="C:membrane"/>
    <property type="evidence" value="ECO:0000318"/>
    <property type="project" value="GO_Central"/>
</dbReference>
<dbReference type="GO" id="GO:0019432">
    <property type="term" value="P:triglyceride biosynthetic process"/>
    <property type="evidence" value="ECO:0000318"/>
    <property type="project" value="GO_Central"/>
</dbReference>
<dbReference type="EMBL" id="DF236978">
    <property type="protein sequence ID" value="GAQ79379.1"/>
    <property type="molecule type" value="Genomic_DNA"/>
</dbReference>
<dbReference type="GO" id="GO:0030258">
    <property type="term" value="P:lipid modification"/>
    <property type="evidence" value="ECO:0000318"/>
    <property type="project" value="GO_Central"/>
</dbReference>
<keyword evidence="5 7" id="KW-0472">Membrane</keyword>
<dbReference type="OMA" id="FFNITQY"/>
<dbReference type="PANTHER" id="PTHR13906:SF4">
    <property type="entry name" value="LYSOPHOSPHOLIPID ACYLTRANSFERASE 6"/>
    <property type="match status" value="1"/>
</dbReference>
<sequence>MLLFRPWCGVMVTWVAFAHMTWCHWLYSGQYMGTFPFVGYFMVLVLRLGSVAYNYQDGLLPEERLSKTQALFRINSLPNILEYLGYVSQGYMSVGPHVDYVDYIQYTKTEGRWSRKEKTPNPLPAASVALARTAVFGYLTFKTARLAPVAFLKSYAYNHTYSFWRRLGYQLLVFEHQRFMCYAMWSCFEAAWVLSGQGFSGWHNGKPAWAGAVNVRVLGSELAKHPAAIWANWNIHTGLWLRHYVYERLTPPGQKPGFLQLAATQMVSSIWHGPYLGQALFRLNGSVIIMSGRVLYKYQTRLVDRYPALKLPTRVLMWAYTQLTHGTNRMAFFVSVLTIRDIWRVFGSLYYLQMLVPLIIVLLGRLFPLEARAKEVTLEKQAANTAGLRKKSKKDA</sequence>
<evidence type="ECO:0000256" key="1">
    <source>
        <dbReference type="ARBA" id="ARBA00004141"/>
    </source>
</evidence>
<evidence type="ECO:0000256" key="5">
    <source>
        <dbReference type="ARBA" id="ARBA00023136"/>
    </source>
</evidence>
<evidence type="ECO:0000256" key="2">
    <source>
        <dbReference type="ARBA" id="ARBA00022679"/>
    </source>
</evidence>
<dbReference type="Proteomes" id="UP000054558">
    <property type="component" value="Unassembled WGS sequence"/>
</dbReference>
<dbReference type="AlphaFoldDB" id="A0A1Y1HQA1"/>